<reference evidence="1" key="1">
    <citation type="submission" date="2009-01" db="EMBL/GenBank/DDBJ databases">
        <title>Complete sequence of Chromosome 1 of Burkholderia cepacia AMMD.</title>
        <authorList>
            <consortium name="US DOE Joint Genome Institute"/>
            <person name="Copeland A."/>
            <person name="Lucas S."/>
            <person name="Lapidus A."/>
            <person name="Barry K."/>
            <person name="Detter J.C."/>
            <person name="Glavina del Rio T."/>
            <person name="Hammon N."/>
            <person name="Israni S."/>
            <person name="Pitluck S."/>
            <person name="Bruce D."/>
            <person name="Chain P."/>
            <person name="Malfatti S."/>
            <person name="Shin M."/>
            <person name="Vergez L."/>
            <person name="Schmutz J."/>
            <person name="Larimer F."/>
            <person name="Land M."/>
            <person name="Hauser L."/>
            <person name="Kyrpides N."/>
            <person name="Kim E."/>
            <person name="Parke J."/>
            <person name="Coenye T."/>
            <person name="Konstantinidis K."/>
            <person name="Ramette A."/>
            <person name="Tiedje J."/>
            <person name="Richardson P."/>
        </authorList>
    </citation>
    <scope>NUCLEOTIDE SEQUENCE [LARGE SCALE GENOMIC DNA]</scope>
    <source>
        <strain evidence="1">AMMD</strain>
    </source>
</reference>
<proteinExistence type="predicted"/>
<evidence type="ECO:0000313" key="2">
    <source>
        <dbReference type="Proteomes" id="UP000000662"/>
    </source>
</evidence>
<sequence length="92" mass="9426">MSPAPSPPGYSVVATRLACRLLGEAPALPRVEPAQWGDTAVVLPRDVGGPWADGLCDGNEIDARNGAIGLDRCLTALPVAVLVAADTKRPAP</sequence>
<dbReference type="KEGG" id="bam:Bamb_1631"/>
<protein>
    <submittedName>
        <fullName evidence="1">Uncharacterized protein</fullName>
    </submittedName>
</protein>
<name>Q0BF84_BURCM</name>
<organism evidence="1 2">
    <name type="scientific">Burkholderia ambifaria (strain ATCC BAA-244 / DSM 16087 / CCUG 44356 / LMG 19182 / AMMD)</name>
    <name type="common">Burkholderia cepacia (strain AMMD)</name>
    <dbReference type="NCBI Taxonomy" id="339670"/>
    <lineage>
        <taxon>Bacteria</taxon>
        <taxon>Pseudomonadati</taxon>
        <taxon>Pseudomonadota</taxon>
        <taxon>Betaproteobacteria</taxon>
        <taxon>Burkholderiales</taxon>
        <taxon>Burkholderiaceae</taxon>
        <taxon>Burkholderia</taxon>
        <taxon>Burkholderia cepacia complex</taxon>
    </lineage>
</organism>
<evidence type="ECO:0000313" key="1">
    <source>
        <dbReference type="EMBL" id="ABI87189.1"/>
    </source>
</evidence>
<accession>Q0BF84</accession>
<dbReference type="EMBL" id="CP000440">
    <property type="protein sequence ID" value="ABI87189.1"/>
    <property type="molecule type" value="Genomic_DNA"/>
</dbReference>
<keyword evidence="2" id="KW-1185">Reference proteome</keyword>
<dbReference type="AlphaFoldDB" id="Q0BF84"/>
<gene>
    <name evidence="1" type="ordered locus">Bamb_1631</name>
</gene>
<dbReference type="PATRIC" id="fig|339670.21.peg.3332"/>
<dbReference type="Proteomes" id="UP000000662">
    <property type="component" value="Chromosome 1"/>
</dbReference>